<protein>
    <submittedName>
        <fullName evidence="2">Uncharacterized protein</fullName>
    </submittedName>
</protein>
<evidence type="ECO:0000256" key="1">
    <source>
        <dbReference type="SAM" id="MobiDB-lite"/>
    </source>
</evidence>
<dbReference type="AlphaFoldDB" id="A0AAU2AEJ1"/>
<feature type="region of interest" description="Disordered" evidence="1">
    <location>
        <begin position="49"/>
        <end position="76"/>
    </location>
</feature>
<sequence>MGPGGDLGKGSARRGALAMAELGGYLILAGTDHPLFLLILLLPAPLRDTGAPQARSTDGGQIAACPLARGKRARSS</sequence>
<proteinExistence type="predicted"/>
<accession>A0AAU2AEJ1</accession>
<name>A0AAU2AEJ1_9ACTN</name>
<reference evidence="2" key="1">
    <citation type="submission" date="2022-10" db="EMBL/GenBank/DDBJ databases">
        <title>The complete genomes of actinobacterial strains from the NBC collection.</title>
        <authorList>
            <person name="Joergensen T.S."/>
            <person name="Alvarez Arevalo M."/>
            <person name="Sterndorff E.B."/>
            <person name="Faurdal D."/>
            <person name="Vuksanovic O."/>
            <person name="Mourched A.-S."/>
            <person name="Charusanti P."/>
            <person name="Shaw S."/>
            <person name="Blin K."/>
            <person name="Weber T."/>
        </authorList>
    </citation>
    <scope>NUCLEOTIDE SEQUENCE</scope>
    <source>
        <strain evidence="2">NBC_00093</strain>
    </source>
</reference>
<organism evidence="2">
    <name type="scientific">Streptomyces sp. NBC_00093</name>
    <dbReference type="NCBI Taxonomy" id="2975649"/>
    <lineage>
        <taxon>Bacteria</taxon>
        <taxon>Bacillati</taxon>
        <taxon>Actinomycetota</taxon>
        <taxon>Actinomycetes</taxon>
        <taxon>Kitasatosporales</taxon>
        <taxon>Streptomycetaceae</taxon>
        <taxon>Streptomyces</taxon>
    </lineage>
</organism>
<evidence type="ECO:0000313" key="2">
    <source>
        <dbReference type="EMBL" id="WTT21918.1"/>
    </source>
</evidence>
<gene>
    <name evidence="2" type="ORF">OHA22_43495</name>
</gene>
<dbReference type="EMBL" id="CP108222">
    <property type="protein sequence ID" value="WTT21918.1"/>
    <property type="molecule type" value="Genomic_DNA"/>
</dbReference>